<keyword evidence="14" id="KW-1185">Reference proteome</keyword>
<feature type="domain" description="Lactate/malate dehydrogenase C-terminal" evidence="12">
    <location>
        <begin position="157"/>
        <end position="320"/>
    </location>
</feature>
<dbReference type="InterPro" id="IPR010945">
    <property type="entry name" value="Malate_DH_type2"/>
</dbReference>
<feature type="active site" description="Proton acceptor" evidence="7 8">
    <location>
        <position position="187"/>
    </location>
</feature>
<dbReference type="Pfam" id="PF02866">
    <property type="entry name" value="Ldh_1_C"/>
    <property type="match status" value="1"/>
</dbReference>
<dbReference type="EC" id="1.1.1.37" evidence="3 7"/>
<dbReference type="PIRSF" id="PIRSF000102">
    <property type="entry name" value="Lac_mal_DH"/>
    <property type="match status" value="1"/>
</dbReference>
<evidence type="ECO:0000256" key="8">
    <source>
        <dbReference type="PIRSR" id="PIRSR000102-1"/>
    </source>
</evidence>
<evidence type="ECO:0000313" key="14">
    <source>
        <dbReference type="Proteomes" id="UP000248395"/>
    </source>
</evidence>
<dbReference type="HAMAP" id="MF_01517">
    <property type="entry name" value="Malate_dehydrog_2"/>
    <property type="match status" value="1"/>
</dbReference>
<evidence type="ECO:0000256" key="10">
    <source>
        <dbReference type="PIRSR" id="PIRSR000102-3"/>
    </source>
</evidence>
<reference evidence="13 14" key="1">
    <citation type="submission" date="2018-05" db="EMBL/GenBank/DDBJ databases">
        <title>Genomic Encyclopedia of Type Strains, Phase IV (KMG-IV): sequencing the most valuable type-strain genomes for metagenomic binning, comparative biology and taxonomic classification.</title>
        <authorList>
            <person name="Goeker M."/>
        </authorList>
    </citation>
    <scope>NUCLEOTIDE SEQUENCE [LARGE SCALE GENOMIC DNA]</scope>
    <source>
        <strain evidence="13 14">DSM 25134</strain>
    </source>
</reference>
<evidence type="ECO:0000256" key="1">
    <source>
        <dbReference type="ARBA" id="ARBA00003966"/>
    </source>
</evidence>
<keyword evidence="4 7" id="KW-0816">Tricarboxylic acid cycle</keyword>
<keyword evidence="5 7" id="KW-0560">Oxidoreductase</keyword>
<dbReference type="AlphaFoldDB" id="A0A318J560"/>
<comment type="catalytic activity">
    <reaction evidence="7">
        <text>(S)-malate + NAD(+) = oxaloacetate + NADH + H(+)</text>
        <dbReference type="Rhea" id="RHEA:21432"/>
        <dbReference type="ChEBI" id="CHEBI:15378"/>
        <dbReference type="ChEBI" id="CHEBI:15589"/>
        <dbReference type="ChEBI" id="CHEBI:16452"/>
        <dbReference type="ChEBI" id="CHEBI:57540"/>
        <dbReference type="ChEBI" id="CHEBI:57945"/>
        <dbReference type="EC" id="1.1.1.37"/>
    </reaction>
</comment>
<comment type="caution">
    <text evidence="13">The sequence shown here is derived from an EMBL/GenBank/DDBJ whole genome shotgun (WGS) entry which is preliminary data.</text>
</comment>
<accession>A0A318J560</accession>
<dbReference type="Proteomes" id="UP000248395">
    <property type="component" value="Unassembled WGS sequence"/>
</dbReference>
<feature type="binding site" evidence="7 9">
    <location>
        <position position="162"/>
    </location>
    <ligand>
        <name>substrate</name>
    </ligand>
</feature>
<dbReference type="NCBIfam" id="TIGR01759">
    <property type="entry name" value="MalateDH-SF1"/>
    <property type="match status" value="1"/>
</dbReference>
<dbReference type="InterPro" id="IPR036291">
    <property type="entry name" value="NAD(P)-bd_dom_sf"/>
</dbReference>
<comment type="similarity">
    <text evidence="2 7">Belongs to the LDH/MDH superfamily. MDH type 2 family.</text>
</comment>
<dbReference type="GO" id="GO:0006108">
    <property type="term" value="P:malate metabolic process"/>
    <property type="evidence" value="ECO:0007669"/>
    <property type="project" value="InterPro"/>
</dbReference>
<evidence type="ECO:0000256" key="9">
    <source>
        <dbReference type="PIRSR" id="PIRSR000102-2"/>
    </source>
</evidence>
<feature type="binding site" evidence="7 10">
    <location>
        <position position="105"/>
    </location>
    <ligand>
        <name>NAD(+)</name>
        <dbReference type="ChEBI" id="CHEBI:57540"/>
    </ligand>
</feature>
<dbReference type="InterPro" id="IPR015955">
    <property type="entry name" value="Lactate_DH/Glyco_Ohase_4_C"/>
</dbReference>
<evidence type="ECO:0000256" key="6">
    <source>
        <dbReference type="ARBA" id="ARBA00023027"/>
    </source>
</evidence>
<dbReference type="FunFam" id="3.90.110.10:FF:000002">
    <property type="entry name" value="Malate dehydrogenase"/>
    <property type="match status" value="1"/>
</dbReference>
<gene>
    <name evidence="7" type="primary">mdh</name>
    <name evidence="13" type="ORF">DFR38_11664</name>
</gene>
<dbReference type="RefSeq" id="WP_059285414.1">
    <property type="nucleotide sequence ID" value="NZ_LNQU01000025.1"/>
</dbReference>
<comment type="function">
    <text evidence="1 7">Catalyzes the reversible oxidation of malate to oxaloacetate.</text>
</comment>
<dbReference type="NCBIfam" id="NF003916">
    <property type="entry name" value="PRK05442.1"/>
    <property type="match status" value="1"/>
</dbReference>
<dbReference type="GO" id="GO:0030060">
    <property type="term" value="F:L-malate dehydrogenase (NAD+) activity"/>
    <property type="evidence" value="ECO:0007669"/>
    <property type="project" value="UniProtKB-UniRule"/>
</dbReference>
<dbReference type="FunFam" id="3.40.50.720:FF:000010">
    <property type="entry name" value="Malate dehydrogenase"/>
    <property type="match status" value="1"/>
</dbReference>
<feature type="binding site" evidence="7 10">
    <location>
        <begin position="11"/>
        <end position="17"/>
    </location>
    <ligand>
        <name>NAD(+)</name>
        <dbReference type="ChEBI" id="CHEBI:57540"/>
    </ligand>
</feature>
<dbReference type="Gene3D" id="3.40.50.720">
    <property type="entry name" value="NAD(P)-binding Rossmann-like Domain"/>
    <property type="match status" value="1"/>
</dbReference>
<evidence type="ECO:0000259" key="11">
    <source>
        <dbReference type="Pfam" id="PF00056"/>
    </source>
</evidence>
<dbReference type="Gene3D" id="3.90.110.10">
    <property type="entry name" value="Lactate dehydrogenase/glycoside hydrolase, family 4, C-terminal"/>
    <property type="match status" value="1"/>
</dbReference>
<evidence type="ECO:0000313" key="13">
    <source>
        <dbReference type="EMBL" id="PXX42954.1"/>
    </source>
</evidence>
<protein>
    <recommendedName>
        <fullName evidence="3 7">Malate dehydrogenase</fullName>
        <ecNumber evidence="3 7">1.1.1.37</ecNumber>
    </recommendedName>
</protein>
<feature type="binding site" evidence="10">
    <location>
        <position position="42"/>
    </location>
    <ligand>
        <name>NAD(+)</name>
        <dbReference type="ChEBI" id="CHEBI:57540"/>
    </ligand>
</feature>
<organism evidence="13 14">
    <name type="scientific">Aquitalea magnusonii</name>
    <dbReference type="NCBI Taxonomy" id="332411"/>
    <lineage>
        <taxon>Bacteria</taxon>
        <taxon>Pseudomonadati</taxon>
        <taxon>Pseudomonadota</taxon>
        <taxon>Betaproteobacteria</taxon>
        <taxon>Neisseriales</taxon>
        <taxon>Chromobacteriaceae</taxon>
        <taxon>Aquitalea</taxon>
    </lineage>
</organism>
<proteinExistence type="inferred from homology"/>
<name>A0A318J560_9NEIS</name>
<dbReference type="SUPFAM" id="SSF56327">
    <property type="entry name" value="LDH C-terminal domain-like"/>
    <property type="match status" value="1"/>
</dbReference>
<evidence type="ECO:0000259" key="12">
    <source>
        <dbReference type="Pfam" id="PF02866"/>
    </source>
</evidence>
<evidence type="ECO:0000256" key="5">
    <source>
        <dbReference type="ARBA" id="ARBA00023002"/>
    </source>
</evidence>
<dbReference type="InterPro" id="IPR001557">
    <property type="entry name" value="L-lactate/malate_DH"/>
</dbReference>
<evidence type="ECO:0000256" key="7">
    <source>
        <dbReference type="HAMAP-Rule" id="MF_01517"/>
    </source>
</evidence>
<feature type="binding site" evidence="7 9">
    <location>
        <position position="98"/>
    </location>
    <ligand>
        <name>substrate</name>
    </ligand>
</feature>
<dbReference type="Pfam" id="PF00056">
    <property type="entry name" value="Ldh_1_N"/>
    <property type="match status" value="1"/>
</dbReference>
<dbReference type="CDD" id="cd01338">
    <property type="entry name" value="MDH_chloroplast-like"/>
    <property type="match status" value="1"/>
</dbReference>
<dbReference type="InterPro" id="IPR022383">
    <property type="entry name" value="Lactate/malate_DH_C"/>
</dbReference>
<feature type="binding site" evidence="7 9">
    <location>
        <position position="92"/>
    </location>
    <ligand>
        <name>substrate</name>
    </ligand>
</feature>
<dbReference type="SUPFAM" id="SSF51735">
    <property type="entry name" value="NAD(P)-binding Rossmann-fold domains"/>
    <property type="match status" value="1"/>
</dbReference>
<feature type="binding site" evidence="7 10">
    <location>
        <begin position="129"/>
        <end position="131"/>
    </location>
    <ligand>
        <name>NAD(+)</name>
        <dbReference type="ChEBI" id="CHEBI:57540"/>
    </ligand>
</feature>
<feature type="domain" description="Lactate/malate dehydrogenase N-terminal" evidence="11">
    <location>
        <begin position="5"/>
        <end position="152"/>
    </location>
</feature>
<keyword evidence="6 7" id="KW-0520">NAD</keyword>
<evidence type="ECO:0000256" key="2">
    <source>
        <dbReference type="ARBA" id="ARBA00009613"/>
    </source>
</evidence>
<dbReference type="InterPro" id="IPR001236">
    <property type="entry name" value="Lactate/malate_DH_N"/>
</dbReference>
<feature type="binding site" evidence="7">
    <location>
        <position position="112"/>
    </location>
    <ligand>
        <name>NAD(+)</name>
        <dbReference type="ChEBI" id="CHEBI:57540"/>
    </ligand>
</feature>
<evidence type="ECO:0000256" key="3">
    <source>
        <dbReference type="ARBA" id="ARBA00012995"/>
    </source>
</evidence>
<sequence length="326" mass="35076">MKAPVRVAVTGAAGQIGYSLLFRIASGEMLGKDQPVILQLLDLPQAQTAVKGVMMELEDCAFPLLAGMVATDDPNVAFKDAQVALLVGARPRSKGMERKDLLEANGAIFTVQGKALNDHADRNVRVLVVGNPANTNAWIAMKSAPDLNPKNFTAMLRLDHNRALSQIAAKTGKPVASIKDLAVWGNHSPTMYADYRFATIDGQSVKAMINDEAWNRDVFLPTVGKRGAAIIEARGLSSAASAANAAIDHIHDWVLGSNGKWVTMGIPSDGSYGIPEGVMYGFPVVCENGEYKIVQGLEVDEFSRERMNFTLAELEEERAAVAHLFG</sequence>
<evidence type="ECO:0000256" key="4">
    <source>
        <dbReference type="ARBA" id="ARBA00022532"/>
    </source>
</evidence>
<dbReference type="PANTHER" id="PTHR23382">
    <property type="entry name" value="MALATE DEHYDROGENASE"/>
    <property type="match status" value="1"/>
</dbReference>
<dbReference type="GO" id="GO:0006099">
    <property type="term" value="P:tricarboxylic acid cycle"/>
    <property type="evidence" value="ECO:0007669"/>
    <property type="project" value="UniProtKB-UniRule"/>
</dbReference>
<feature type="binding site" evidence="7 9">
    <location>
        <position position="131"/>
    </location>
    <ligand>
        <name>substrate</name>
    </ligand>
</feature>
<dbReference type="EMBL" id="QJKC01000016">
    <property type="protein sequence ID" value="PXX42954.1"/>
    <property type="molecule type" value="Genomic_DNA"/>
</dbReference>
<dbReference type="OrthoDB" id="9802969at2"/>